<evidence type="ECO:0000256" key="7">
    <source>
        <dbReference type="ARBA" id="ARBA00022786"/>
    </source>
</evidence>
<dbReference type="GO" id="GO:0008270">
    <property type="term" value="F:zinc ion binding"/>
    <property type="evidence" value="ECO:0007669"/>
    <property type="project" value="UniProtKB-KW"/>
</dbReference>
<evidence type="ECO:0000259" key="9">
    <source>
        <dbReference type="PROSITE" id="PS51873"/>
    </source>
</evidence>
<dbReference type="STRING" id="1095630.A0A2J6T2I9"/>
<evidence type="ECO:0000256" key="2">
    <source>
        <dbReference type="ARBA" id="ARBA00012251"/>
    </source>
</evidence>
<keyword evidence="11" id="KW-1185">Reference proteome</keyword>
<organism evidence="10 11">
    <name type="scientific">Hyaloscypha bicolor E</name>
    <dbReference type="NCBI Taxonomy" id="1095630"/>
    <lineage>
        <taxon>Eukaryota</taxon>
        <taxon>Fungi</taxon>
        <taxon>Dikarya</taxon>
        <taxon>Ascomycota</taxon>
        <taxon>Pezizomycotina</taxon>
        <taxon>Leotiomycetes</taxon>
        <taxon>Helotiales</taxon>
        <taxon>Hyaloscyphaceae</taxon>
        <taxon>Hyaloscypha</taxon>
        <taxon>Hyaloscypha bicolor</taxon>
    </lineage>
</organism>
<dbReference type="Gene3D" id="3.30.40.10">
    <property type="entry name" value="Zinc/RING finger domain, C3HC4 (zinc finger)"/>
    <property type="match status" value="1"/>
</dbReference>
<keyword evidence="5" id="KW-0677">Repeat</keyword>
<dbReference type="OrthoDB" id="1431934at2759"/>
<gene>
    <name evidence="10" type="ORF">K444DRAFT_48272</name>
</gene>
<dbReference type="GeneID" id="36581113"/>
<dbReference type="EC" id="2.3.2.31" evidence="2"/>
<dbReference type="PANTHER" id="PTHR11685">
    <property type="entry name" value="RBR FAMILY RING FINGER AND IBR DOMAIN-CONTAINING"/>
    <property type="match status" value="1"/>
</dbReference>
<dbReference type="InterPro" id="IPR013083">
    <property type="entry name" value="Znf_RING/FYVE/PHD"/>
</dbReference>
<dbReference type="FunCoup" id="A0A2J6T2I9">
    <property type="interactions" value="183"/>
</dbReference>
<feature type="domain" description="RING-type" evidence="9">
    <location>
        <begin position="132"/>
        <end position="350"/>
    </location>
</feature>
<keyword evidence="7" id="KW-0833">Ubl conjugation pathway</keyword>
<evidence type="ECO:0000256" key="5">
    <source>
        <dbReference type="ARBA" id="ARBA00022737"/>
    </source>
</evidence>
<dbReference type="AlphaFoldDB" id="A0A2J6T2I9"/>
<dbReference type="Proteomes" id="UP000235371">
    <property type="component" value="Unassembled WGS sequence"/>
</dbReference>
<reference evidence="10 11" key="1">
    <citation type="submission" date="2016-04" db="EMBL/GenBank/DDBJ databases">
        <title>A degradative enzymes factory behind the ericoid mycorrhizal symbiosis.</title>
        <authorList>
            <consortium name="DOE Joint Genome Institute"/>
            <person name="Martino E."/>
            <person name="Morin E."/>
            <person name="Grelet G."/>
            <person name="Kuo A."/>
            <person name="Kohler A."/>
            <person name="Daghino S."/>
            <person name="Barry K."/>
            <person name="Choi C."/>
            <person name="Cichocki N."/>
            <person name="Clum A."/>
            <person name="Copeland A."/>
            <person name="Hainaut M."/>
            <person name="Haridas S."/>
            <person name="Labutti K."/>
            <person name="Lindquist E."/>
            <person name="Lipzen A."/>
            <person name="Khouja H.-R."/>
            <person name="Murat C."/>
            <person name="Ohm R."/>
            <person name="Olson A."/>
            <person name="Spatafora J."/>
            <person name="Veneault-Fourrey C."/>
            <person name="Henrissat B."/>
            <person name="Grigoriev I."/>
            <person name="Martin F."/>
            <person name="Perotto S."/>
        </authorList>
    </citation>
    <scope>NUCLEOTIDE SEQUENCE [LARGE SCALE GENOMIC DNA]</scope>
    <source>
        <strain evidence="10 11">E</strain>
    </source>
</reference>
<dbReference type="InterPro" id="IPR002867">
    <property type="entry name" value="IBR_dom"/>
</dbReference>
<dbReference type="Gene3D" id="1.20.120.1750">
    <property type="match status" value="1"/>
</dbReference>
<dbReference type="SUPFAM" id="SSF57850">
    <property type="entry name" value="RING/U-box"/>
    <property type="match status" value="3"/>
</dbReference>
<dbReference type="PROSITE" id="PS51873">
    <property type="entry name" value="TRIAD"/>
    <property type="match status" value="1"/>
</dbReference>
<evidence type="ECO:0000313" key="10">
    <source>
        <dbReference type="EMBL" id="PMD57153.1"/>
    </source>
</evidence>
<dbReference type="InParanoid" id="A0A2J6T2I9"/>
<dbReference type="InterPro" id="IPR044066">
    <property type="entry name" value="TRIAD_supradom"/>
</dbReference>
<comment type="catalytic activity">
    <reaction evidence="1">
        <text>[E2 ubiquitin-conjugating enzyme]-S-ubiquitinyl-L-cysteine + [acceptor protein]-L-lysine = [E2 ubiquitin-conjugating enzyme]-L-cysteine + [acceptor protein]-N(6)-ubiquitinyl-L-lysine.</text>
        <dbReference type="EC" id="2.3.2.31"/>
    </reaction>
</comment>
<evidence type="ECO:0000256" key="3">
    <source>
        <dbReference type="ARBA" id="ARBA00022679"/>
    </source>
</evidence>
<keyword evidence="6" id="KW-0863">Zinc-finger</keyword>
<dbReference type="CDD" id="cd20335">
    <property type="entry name" value="BRcat_RBR"/>
    <property type="match status" value="1"/>
</dbReference>
<dbReference type="GO" id="GO:0016567">
    <property type="term" value="P:protein ubiquitination"/>
    <property type="evidence" value="ECO:0007669"/>
    <property type="project" value="InterPro"/>
</dbReference>
<keyword evidence="4" id="KW-0479">Metal-binding</keyword>
<dbReference type="EMBL" id="KZ613847">
    <property type="protein sequence ID" value="PMD57153.1"/>
    <property type="molecule type" value="Genomic_DNA"/>
</dbReference>
<name>A0A2J6T2I9_9HELO</name>
<keyword evidence="3" id="KW-0808">Transferase</keyword>
<proteinExistence type="predicted"/>
<protein>
    <recommendedName>
        <fullName evidence="2">RBR-type E3 ubiquitin transferase</fullName>
        <ecNumber evidence="2">2.3.2.31</ecNumber>
    </recommendedName>
</protein>
<accession>A0A2J6T2I9</accession>
<sequence length="386" mass="44294">MVLVTHTKLSTPEMDDWTLCWEVNLRFHNRVCLLLDCYVCGKTQSSRNYHSTFLRDATSCRRGHTWSDWTKNTSCICSICDKDNVLEITKREKTCFVEGCKSLLNVAVKVVEDKIDDESILKEYRELWKKHQVFTCLICQCEESLEDAPSRPPTPNCKHDPSVCSDCMSGFLSNAIDKGGWQEIRCPDSSCDQILSGGDVQAFASREAFLKYEELVTMRTLSKLPSFRWCAGDGCESGQIPSGSRNPKWKCRKCSACNCFNCKTLYHEKKTCQQYQRFKQVDGESLETILKTTKGCPKRGCMRRVEKHKRCRDTFCERKGGGCGTEFCWNCKVIYSANNRHHLAGCQFASAQTRPKPSARDRLYAEDWDKDPEYEAPDDLYVWDST</sequence>
<keyword evidence="8" id="KW-0862">Zinc</keyword>
<dbReference type="InterPro" id="IPR031127">
    <property type="entry name" value="E3_UB_ligase_RBR"/>
</dbReference>
<dbReference type="RefSeq" id="XP_024734057.1">
    <property type="nucleotide sequence ID" value="XM_024873033.1"/>
</dbReference>
<dbReference type="GO" id="GO:0061630">
    <property type="term" value="F:ubiquitin protein ligase activity"/>
    <property type="evidence" value="ECO:0007669"/>
    <property type="project" value="UniProtKB-EC"/>
</dbReference>
<evidence type="ECO:0000256" key="4">
    <source>
        <dbReference type="ARBA" id="ARBA00022723"/>
    </source>
</evidence>
<dbReference type="Pfam" id="PF01485">
    <property type="entry name" value="IBR"/>
    <property type="match status" value="1"/>
</dbReference>
<evidence type="ECO:0000256" key="8">
    <source>
        <dbReference type="ARBA" id="ARBA00022833"/>
    </source>
</evidence>
<dbReference type="SMART" id="SM00647">
    <property type="entry name" value="IBR"/>
    <property type="match status" value="2"/>
</dbReference>
<evidence type="ECO:0000313" key="11">
    <source>
        <dbReference type="Proteomes" id="UP000235371"/>
    </source>
</evidence>
<evidence type="ECO:0000256" key="1">
    <source>
        <dbReference type="ARBA" id="ARBA00001798"/>
    </source>
</evidence>
<evidence type="ECO:0000256" key="6">
    <source>
        <dbReference type="ARBA" id="ARBA00022771"/>
    </source>
</evidence>